<dbReference type="Gene3D" id="3.90.70.10">
    <property type="entry name" value="Cysteine proteinases"/>
    <property type="match status" value="1"/>
</dbReference>
<dbReference type="EMBL" id="JRNN01000064">
    <property type="protein sequence ID" value="KGF34830.1"/>
    <property type="molecule type" value="Genomic_DNA"/>
</dbReference>
<dbReference type="InterPro" id="IPR038765">
    <property type="entry name" value="Papain-like_cys_pep_sf"/>
</dbReference>
<evidence type="ECO:0000313" key="2">
    <source>
        <dbReference type="Proteomes" id="UP000029556"/>
    </source>
</evidence>
<protein>
    <submittedName>
        <fullName evidence="1">Uncharacterized protein</fullName>
    </submittedName>
</protein>
<gene>
    <name evidence="1" type="ORF">HMPREF2137_06620</name>
</gene>
<evidence type="ECO:0000313" key="1">
    <source>
        <dbReference type="EMBL" id="KGF34830.1"/>
    </source>
</evidence>
<organism evidence="1 2">
    <name type="scientific">Hoylesella buccalis DNF00853</name>
    <dbReference type="NCBI Taxonomy" id="1401074"/>
    <lineage>
        <taxon>Bacteria</taxon>
        <taxon>Pseudomonadati</taxon>
        <taxon>Bacteroidota</taxon>
        <taxon>Bacteroidia</taxon>
        <taxon>Bacteroidales</taxon>
        <taxon>Prevotellaceae</taxon>
        <taxon>Hoylesella</taxon>
    </lineage>
</organism>
<dbReference type="AlphaFoldDB" id="A0A095ZJC4"/>
<dbReference type="Proteomes" id="UP000029556">
    <property type="component" value="Unassembled WGS sequence"/>
</dbReference>
<sequence length="67" mass="8078">MKRKTQSRKVSWKKNAHYRTLFKNSWGESGKYKGIWYMTKAFVAYKTMDFMVNKNAVPKDIRKKINL</sequence>
<reference evidence="1 2" key="1">
    <citation type="submission" date="2014-07" db="EMBL/GenBank/DDBJ databases">
        <authorList>
            <person name="McCorrison J."/>
            <person name="Sanka R."/>
            <person name="Torralba M."/>
            <person name="Gillis M."/>
            <person name="Haft D.H."/>
            <person name="Methe B."/>
            <person name="Sutton G."/>
            <person name="Nelson K.E."/>
        </authorList>
    </citation>
    <scope>NUCLEOTIDE SEQUENCE [LARGE SCALE GENOMIC DNA]</scope>
    <source>
        <strain evidence="1 2">DNF00853</strain>
    </source>
</reference>
<proteinExistence type="predicted"/>
<comment type="caution">
    <text evidence="1">The sequence shown here is derived from an EMBL/GenBank/DDBJ whole genome shotgun (WGS) entry which is preliminary data.</text>
</comment>
<dbReference type="SUPFAM" id="SSF54001">
    <property type="entry name" value="Cysteine proteinases"/>
    <property type="match status" value="1"/>
</dbReference>
<name>A0A095ZJC4_9BACT</name>
<accession>A0A095ZJC4</accession>